<organism evidence="3 4">
    <name type="scientific">[Emmonsia] crescens</name>
    <dbReference type="NCBI Taxonomy" id="73230"/>
    <lineage>
        <taxon>Eukaryota</taxon>
        <taxon>Fungi</taxon>
        <taxon>Dikarya</taxon>
        <taxon>Ascomycota</taxon>
        <taxon>Pezizomycotina</taxon>
        <taxon>Eurotiomycetes</taxon>
        <taxon>Eurotiomycetidae</taxon>
        <taxon>Onygenales</taxon>
        <taxon>Ajellomycetaceae</taxon>
        <taxon>Emergomyces</taxon>
    </lineage>
</organism>
<feature type="region of interest" description="Disordered" evidence="1">
    <location>
        <begin position="1"/>
        <end position="85"/>
    </location>
</feature>
<keyword evidence="2" id="KW-1133">Transmembrane helix</keyword>
<feature type="region of interest" description="Disordered" evidence="1">
    <location>
        <begin position="113"/>
        <end position="208"/>
    </location>
</feature>
<evidence type="ECO:0000256" key="1">
    <source>
        <dbReference type="SAM" id="MobiDB-lite"/>
    </source>
</evidence>
<keyword evidence="2" id="KW-0812">Transmembrane</keyword>
<feature type="compositionally biased region" description="Pro residues" evidence="1">
    <location>
        <begin position="1"/>
        <end position="14"/>
    </location>
</feature>
<evidence type="ECO:0000313" key="3">
    <source>
        <dbReference type="EMBL" id="KKZ62289.1"/>
    </source>
</evidence>
<dbReference type="Proteomes" id="UP000034164">
    <property type="component" value="Unassembled WGS sequence"/>
</dbReference>
<evidence type="ECO:0000256" key="2">
    <source>
        <dbReference type="SAM" id="Phobius"/>
    </source>
</evidence>
<feature type="compositionally biased region" description="Polar residues" evidence="1">
    <location>
        <begin position="167"/>
        <end position="176"/>
    </location>
</feature>
<evidence type="ECO:0000313" key="4">
    <source>
        <dbReference type="Proteomes" id="UP000034164"/>
    </source>
</evidence>
<proteinExistence type="predicted"/>
<dbReference type="VEuPathDB" id="FungiDB:EMCG_00458"/>
<name>A0A0G2J0F5_9EURO</name>
<feature type="compositionally biased region" description="Low complexity" evidence="1">
    <location>
        <begin position="37"/>
        <end position="47"/>
    </location>
</feature>
<dbReference type="AlphaFoldDB" id="A0A0G2J0F5"/>
<protein>
    <submittedName>
        <fullName evidence="3">Uncharacterized protein</fullName>
    </submittedName>
</protein>
<feature type="compositionally biased region" description="Polar residues" evidence="1">
    <location>
        <begin position="189"/>
        <end position="208"/>
    </location>
</feature>
<dbReference type="OrthoDB" id="4187530at2759"/>
<accession>A0A0G2J0F5</accession>
<gene>
    <name evidence="3" type="ORF">EMCG_00458</name>
</gene>
<feature type="transmembrane region" description="Helical" evidence="2">
    <location>
        <begin position="332"/>
        <end position="352"/>
    </location>
</feature>
<keyword evidence="2" id="KW-0472">Membrane</keyword>
<sequence>MDPELLYPPYPPPQYTSRPATPHREVDGFDDNPPGPSSSAAPNNSSSHLQPPNAHGAAFQLQSGDMPLQDLPSFSYNAPGNDAENEDSIPAHILAESRELAELHRIAWELTNERGGINPPEGVDNDSESQYIDFEEPNDHPPHGAGTAVNNDASSEYEDFVEPNGQALPNSSTQANTHHRERSRDNDSVFGNASASVPASQQGTPININYTTPHRVEMYPTVHQVHVVGAGSMHGNAEGGNNDSNEAELAQGIRAPPMNNPVIVIAPANPTPPNNPNHFHHASVSTGNPHANAEYEDWADLPEPLANTNNHVAGNAPIVIQEYDCPIKSKQIIWILVGLTAFITVIVSIVLISKRTAQSKLRDDPEPPVPPYVSFPTSGAFLTPPGRRRAITMRQKM</sequence>
<reference evidence="4" key="1">
    <citation type="journal article" date="2015" name="PLoS Genet.">
        <title>The dynamic genome and transcriptome of the human fungal pathogen Blastomyces and close relative Emmonsia.</title>
        <authorList>
            <person name="Munoz J.F."/>
            <person name="Gauthier G.M."/>
            <person name="Desjardins C.A."/>
            <person name="Gallo J.E."/>
            <person name="Holder J."/>
            <person name="Sullivan T.D."/>
            <person name="Marty A.J."/>
            <person name="Carmen J.C."/>
            <person name="Chen Z."/>
            <person name="Ding L."/>
            <person name="Gujja S."/>
            <person name="Magrini V."/>
            <person name="Misas E."/>
            <person name="Mitreva M."/>
            <person name="Priest M."/>
            <person name="Saif S."/>
            <person name="Whiston E.A."/>
            <person name="Young S."/>
            <person name="Zeng Q."/>
            <person name="Goldman W.E."/>
            <person name="Mardis E.R."/>
            <person name="Taylor J.W."/>
            <person name="McEwen J.G."/>
            <person name="Clay O.K."/>
            <person name="Klein B.S."/>
            <person name="Cuomo C.A."/>
        </authorList>
    </citation>
    <scope>NUCLEOTIDE SEQUENCE [LARGE SCALE GENOMIC DNA]</scope>
    <source>
        <strain evidence="4">UAMH 3008</strain>
    </source>
</reference>
<comment type="caution">
    <text evidence="3">The sequence shown here is derived from an EMBL/GenBank/DDBJ whole genome shotgun (WGS) entry which is preliminary data.</text>
</comment>
<dbReference type="EMBL" id="LCZI01001147">
    <property type="protein sequence ID" value="KKZ62289.1"/>
    <property type="molecule type" value="Genomic_DNA"/>
</dbReference>